<evidence type="ECO:0000256" key="1">
    <source>
        <dbReference type="SAM" id="Coils"/>
    </source>
</evidence>
<protein>
    <submittedName>
        <fullName evidence="2">Uncharacterized protein</fullName>
    </submittedName>
</protein>
<reference evidence="2" key="1">
    <citation type="submission" date="2023-12" db="EMBL/GenBank/DDBJ databases">
        <title>Dolosigranulum savutii sp. nov. isolated from human upper respiratory samples collected in Botswana.</title>
        <authorList>
            <person name="Kelly M.S."/>
        </authorList>
    </citation>
    <scope>NUCLEOTIDE SEQUENCE</scope>
    <source>
        <strain evidence="2">MSK211</strain>
    </source>
</reference>
<accession>A0AB74U3R6</accession>
<dbReference type="EMBL" id="CP142436">
    <property type="protein sequence ID" value="XBC50975.1"/>
    <property type="molecule type" value="Genomic_DNA"/>
</dbReference>
<name>A0AB74U3R6_9LACT</name>
<dbReference type="AlphaFoldDB" id="A0AB74U3R6"/>
<evidence type="ECO:0000313" key="2">
    <source>
        <dbReference type="EMBL" id="XBC50975.1"/>
    </source>
</evidence>
<feature type="coiled-coil region" evidence="1">
    <location>
        <begin position="85"/>
        <end position="119"/>
    </location>
</feature>
<proteinExistence type="predicted"/>
<dbReference type="RefSeq" id="WP_347299076.1">
    <property type="nucleotide sequence ID" value="NZ_CP142436.1"/>
</dbReference>
<keyword evidence="1" id="KW-0175">Coiled coil</keyword>
<gene>
    <name evidence="2" type="ORF">VUQ07_06965</name>
</gene>
<sequence length="127" mass="14781">MKYIRLLSAMGDESIDLFFYGDDKVIMNTRSNDHSKIRYYNVEEFNISEEEPCVSPGQDVSGIFEDLRRVNVKLAEQGVQFNGRLKEVEEITETQSHEIESLETEVLMLNQLVTRLRSDIEAIYKQL</sequence>
<organism evidence="2">
    <name type="scientific">Dolosigranulum savutiense</name>
    <dbReference type="NCBI Taxonomy" id="3110288"/>
    <lineage>
        <taxon>Bacteria</taxon>
        <taxon>Bacillati</taxon>
        <taxon>Bacillota</taxon>
        <taxon>Bacilli</taxon>
        <taxon>Lactobacillales</taxon>
        <taxon>Carnobacteriaceae</taxon>
        <taxon>Dolosigranulum</taxon>
    </lineage>
</organism>